<dbReference type="SUPFAM" id="SSF55821">
    <property type="entry name" value="YrdC/RibB"/>
    <property type="match status" value="1"/>
</dbReference>
<dbReference type="Proteomes" id="UP001301350">
    <property type="component" value="Unassembled WGS sequence"/>
</dbReference>
<keyword evidence="10" id="KW-1185">Reference proteome</keyword>
<dbReference type="GO" id="GO:0061710">
    <property type="term" value="F:L-threonylcarbamoyladenylate synthase"/>
    <property type="evidence" value="ECO:0007669"/>
    <property type="project" value="UniProtKB-EC"/>
</dbReference>
<evidence type="ECO:0000256" key="1">
    <source>
        <dbReference type="ARBA" id="ARBA00004496"/>
    </source>
</evidence>
<reference evidence="9 10" key="1">
    <citation type="submission" date="2022-07" db="EMBL/GenBank/DDBJ databases">
        <title>Genome-wide signatures of adaptation to extreme environments.</title>
        <authorList>
            <person name="Cho C.H."/>
            <person name="Yoon H.S."/>
        </authorList>
    </citation>
    <scope>NUCLEOTIDE SEQUENCE [LARGE SCALE GENOMIC DNA]</scope>
    <source>
        <strain evidence="9 10">DBV 063 E5</strain>
    </source>
</reference>
<dbReference type="PANTHER" id="PTHR17490">
    <property type="entry name" value="SUA5"/>
    <property type="match status" value="1"/>
</dbReference>
<dbReference type="PANTHER" id="PTHR17490:SF10">
    <property type="entry name" value="THREONYLCARBAMOYL-AMP SYNTHASE"/>
    <property type="match status" value="1"/>
</dbReference>
<comment type="caution">
    <text evidence="9">The sequence shown here is derived from an EMBL/GenBank/DDBJ whole genome shotgun (WGS) entry which is preliminary data.</text>
</comment>
<dbReference type="InterPro" id="IPR017945">
    <property type="entry name" value="DHBP_synth_RibB-like_a/b_dom"/>
</dbReference>
<dbReference type="EC" id="2.7.7.87" evidence="3"/>
<keyword evidence="6" id="KW-0808">Transferase</keyword>
<dbReference type="Gene3D" id="3.90.870.10">
    <property type="entry name" value="DHBP synthase"/>
    <property type="match status" value="1"/>
</dbReference>
<evidence type="ECO:0000313" key="10">
    <source>
        <dbReference type="Proteomes" id="UP001301350"/>
    </source>
</evidence>
<dbReference type="InterPro" id="IPR050156">
    <property type="entry name" value="TC-AMP_synthase_SUA5"/>
</dbReference>
<dbReference type="PROSITE" id="PS51163">
    <property type="entry name" value="YRDC"/>
    <property type="match status" value="1"/>
</dbReference>
<accession>A0AAV9IRL7</accession>
<evidence type="ECO:0000256" key="6">
    <source>
        <dbReference type="ARBA" id="ARBA00022679"/>
    </source>
</evidence>
<sequence length="266" mass="29665">MSPDEGRDKPFDPFNLEDDPVYMVHRLTPRNWVELAEFAARVLRLGQVVALPTDTVYGLAASARNRNGVWRLYEAKKRDKQKPLAVCMADVKDVSMFMHTEHLPPRLLRKLLPGPVTLLLRQRDEYKGFEWCAPEVEDMHGWDLVKRLAINLNQTGSGVLGVRIPDSEFVREVSRQLGDPLALTSANPSGATECASVDAFRSLWVECAAIFDGGTLPSPVMPSTVIDLTEPGAFRITRAGWAVDDVVQLLRGRFGLEDRTEKPAGK</sequence>
<comment type="similarity">
    <text evidence="2">Belongs to the SUA5 family.</text>
</comment>
<dbReference type="GO" id="GO:0003725">
    <property type="term" value="F:double-stranded RNA binding"/>
    <property type="evidence" value="ECO:0007669"/>
    <property type="project" value="InterPro"/>
</dbReference>
<evidence type="ECO:0000256" key="7">
    <source>
        <dbReference type="ARBA" id="ARBA00048366"/>
    </source>
</evidence>
<dbReference type="GO" id="GO:0006450">
    <property type="term" value="P:regulation of translational fidelity"/>
    <property type="evidence" value="ECO:0007669"/>
    <property type="project" value="TreeGrafter"/>
</dbReference>
<gene>
    <name evidence="9" type="ORF">CDCA_CDCA02G0760</name>
</gene>
<feature type="domain" description="YrdC-like" evidence="8">
    <location>
        <begin position="33"/>
        <end position="242"/>
    </location>
</feature>
<protein>
    <recommendedName>
        <fullName evidence="4">Threonylcarbamoyl-AMP synthase</fullName>
        <ecNumber evidence="3">2.7.7.87</ecNumber>
    </recommendedName>
</protein>
<comment type="catalytic activity">
    <reaction evidence="7">
        <text>L-threonine + hydrogencarbonate + ATP = L-threonylcarbamoyladenylate + diphosphate + H2O</text>
        <dbReference type="Rhea" id="RHEA:36407"/>
        <dbReference type="ChEBI" id="CHEBI:15377"/>
        <dbReference type="ChEBI" id="CHEBI:17544"/>
        <dbReference type="ChEBI" id="CHEBI:30616"/>
        <dbReference type="ChEBI" id="CHEBI:33019"/>
        <dbReference type="ChEBI" id="CHEBI:57926"/>
        <dbReference type="ChEBI" id="CHEBI:73682"/>
        <dbReference type="EC" id="2.7.7.87"/>
    </reaction>
</comment>
<name>A0AAV9IRL7_CYACA</name>
<dbReference type="EMBL" id="JANCYW010000002">
    <property type="protein sequence ID" value="KAK4534735.1"/>
    <property type="molecule type" value="Genomic_DNA"/>
</dbReference>
<evidence type="ECO:0000259" key="8">
    <source>
        <dbReference type="PROSITE" id="PS51163"/>
    </source>
</evidence>
<evidence type="ECO:0000313" key="9">
    <source>
        <dbReference type="EMBL" id="KAK4534735.1"/>
    </source>
</evidence>
<dbReference type="GO" id="GO:0000049">
    <property type="term" value="F:tRNA binding"/>
    <property type="evidence" value="ECO:0007669"/>
    <property type="project" value="TreeGrafter"/>
</dbReference>
<dbReference type="Pfam" id="PF01300">
    <property type="entry name" value="Sua5_yciO_yrdC"/>
    <property type="match status" value="1"/>
</dbReference>
<evidence type="ECO:0000256" key="4">
    <source>
        <dbReference type="ARBA" id="ARBA00015492"/>
    </source>
</evidence>
<evidence type="ECO:0000256" key="5">
    <source>
        <dbReference type="ARBA" id="ARBA00022490"/>
    </source>
</evidence>
<keyword evidence="5" id="KW-0963">Cytoplasm</keyword>
<evidence type="ECO:0000256" key="3">
    <source>
        <dbReference type="ARBA" id="ARBA00012584"/>
    </source>
</evidence>
<organism evidence="9 10">
    <name type="scientific">Cyanidium caldarium</name>
    <name type="common">Red alga</name>
    <dbReference type="NCBI Taxonomy" id="2771"/>
    <lineage>
        <taxon>Eukaryota</taxon>
        <taxon>Rhodophyta</taxon>
        <taxon>Bangiophyceae</taxon>
        <taxon>Cyanidiales</taxon>
        <taxon>Cyanidiaceae</taxon>
        <taxon>Cyanidium</taxon>
    </lineage>
</organism>
<dbReference type="GO" id="GO:0005737">
    <property type="term" value="C:cytoplasm"/>
    <property type="evidence" value="ECO:0007669"/>
    <property type="project" value="UniProtKB-SubCell"/>
</dbReference>
<dbReference type="AlphaFoldDB" id="A0AAV9IRL7"/>
<dbReference type="InterPro" id="IPR006070">
    <property type="entry name" value="Sua5-like_dom"/>
</dbReference>
<evidence type="ECO:0000256" key="2">
    <source>
        <dbReference type="ARBA" id="ARBA00007663"/>
    </source>
</evidence>
<proteinExistence type="inferred from homology"/>
<comment type="subcellular location">
    <subcellularLocation>
        <location evidence="1">Cytoplasm</location>
    </subcellularLocation>
</comment>